<gene>
    <name evidence="4" type="primary">LOC106126986</name>
</gene>
<keyword evidence="2" id="KW-0808">Transferase</keyword>
<comment type="similarity">
    <text evidence="1">Belongs to the sulfotransferase 1 family.</text>
</comment>
<protein>
    <submittedName>
        <fullName evidence="4">Uncharacterized protein LOC106126986</fullName>
    </submittedName>
</protein>
<dbReference type="Proteomes" id="UP000694872">
    <property type="component" value="Unplaced"/>
</dbReference>
<organism evidence="4">
    <name type="scientific">Papilio xuthus</name>
    <name type="common">Asian swallowtail butterfly</name>
    <dbReference type="NCBI Taxonomy" id="66420"/>
    <lineage>
        <taxon>Eukaryota</taxon>
        <taxon>Metazoa</taxon>
        <taxon>Ecdysozoa</taxon>
        <taxon>Arthropoda</taxon>
        <taxon>Hexapoda</taxon>
        <taxon>Insecta</taxon>
        <taxon>Pterygota</taxon>
        <taxon>Neoptera</taxon>
        <taxon>Endopterygota</taxon>
        <taxon>Lepidoptera</taxon>
        <taxon>Glossata</taxon>
        <taxon>Ditrysia</taxon>
        <taxon>Papilionoidea</taxon>
        <taxon>Papilionidae</taxon>
        <taxon>Papilioninae</taxon>
        <taxon>Papilio</taxon>
    </lineage>
</organism>
<dbReference type="Pfam" id="PF00685">
    <property type="entry name" value="Sulfotransfer_1"/>
    <property type="match status" value="2"/>
</dbReference>
<name>A0AAJ7EK30_PAPXU</name>
<evidence type="ECO:0000259" key="3">
    <source>
        <dbReference type="Pfam" id="PF00685"/>
    </source>
</evidence>
<sequence length="716" mass="84258">MQQPKSFPFDIRDVEEQDNEEMCKYFSGIKAKHNIQVGPKKYLLFSDYKNEAENIYNLPLRPDDIFIVTYPRSGTTWTQAIVWLLTYGLDFTAANKTPLEERSMFLEFFMLMHKDLIDELRKVHAGNEEKLKALELLRVPGTVQVAAMPSPRVIKTHLPMSLMPPSLPDSCKVVYVARDPRDVAVSYYHLTSEFQTFKFKGGFKSFWSLFVKDLVYWSPFFDHLKEAWEMRHHPNMIFLFYEELSQNLSATVKRIADFLGKEYTAKQLDELCTYIKFDNFKNNPSVSIDNWKELGIMASKGEFVRKGKSGGWRDYFDADMSIEAEEWIAKNLQNTDLRFPTVSKIIIKRHNLKTLTYSYLWHCRQYNINPKRQFLNKKMAELNKTYPFEAVDVDPDQLEQIKNFYDDTYLTFFTTRYGPKGYLFPHNFGSLGAEIYNMELRPSDTFVVTFPKCGTTWTQELVWLMANDFNYEAAAATNLNTRFPFIESSILINNNAMPTIFMDETIKETMQKNICLLEKVHNLPSPRFLKSHLPLSMLPVNLLDTCKVVYVARDPRDVAVSFYHHSDLMKTLKEGSDFKTYWNLFIKDLISWTPFFEHLKEAWELRNHPNMLFIFYEELSRDLAACARRIAKFLNKEVTEEQIEKLCDHLKIDNFKKNKSVNLKEMQQIGVFNSKGSFIREGKVGGWKKYFDEEMIQQADQWIEENLRDTDLRFQQ</sequence>
<dbReference type="SUPFAM" id="SSF52540">
    <property type="entry name" value="P-loop containing nucleoside triphosphate hydrolases"/>
    <property type="match status" value="2"/>
</dbReference>
<dbReference type="Gene3D" id="3.40.50.300">
    <property type="entry name" value="P-loop containing nucleotide triphosphate hydrolases"/>
    <property type="match status" value="2"/>
</dbReference>
<dbReference type="GO" id="GO:0008146">
    <property type="term" value="F:sulfotransferase activity"/>
    <property type="evidence" value="ECO:0007669"/>
    <property type="project" value="InterPro"/>
</dbReference>
<dbReference type="InterPro" id="IPR027417">
    <property type="entry name" value="P-loop_NTPase"/>
</dbReference>
<dbReference type="RefSeq" id="XP_013180352.1">
    <property type="nucleotide sequence ID" value="XM_013324898.1"/>
</dbReference>
<feature type="domain" description="Sulfotransferase" evidence="3">
    <location>
        <begin position="442"/>
        <end position="710"/>
    </location>
</feature>
<accession>A0AAJ7EK30</accession>
<dbReference type="PANTHER" id="PTHR11783">
    <property type="entry name" value="SULFOTRANSFERASE SULT"/>
    <property type="match status" value="1"/>
</dbReference>
<dbReference type="GeneID" id="106126986"/>
<reference evidence="4" key="1">
    <citation type="submission" date="2025-08" db="UniProtKB">
        <authorList>
            <consortium name="RefSeq"/>
        </authorList>
    </citation>
    <scope>IDENTIFICATION</scope>
</reference>
<evidence type="ECO:0000313" key="4">
    <source>
        <dbReference type="RefSeq" id="XP_013180352.1"/>
    </source>
</evidence>
<evidence type="ECO:0000256" key="1">
    <source>
        <dbReference type="ARBA" id="ARBA00005771"/>
    </source>
</evidence>
<dbReference type="InterPro" id="IPR000863">
    <property type="entry name" value="Sulfotransferase_dom"/>
</dbReference>
<dbReference type="KEGG" id="pxu:106126986"/>
<dbReference type="AlphaFoldDB" id="A0AAJ7EK30"/>
<feature type="domain" description="Sulfotransferase" evidence="3">
    <location>
        <begin position="62"/>
        <end position="335"/>
    </location>
</feature>
<evidence type="ECO:0000256" key="2">
    <source>
        <dbReference type="ARBA" id="ARBA00022679"/>
    </source>
</evidence>
<proteinExistence type="inferred from homology"/>